<dbReference type="Proteomes" id="UP000178187">
    <property type="component" value="Unassembled WGS sequence"/>
</dbReference>
<proteinExistence type="predicted"/>
<dbReference type="AlphaFoldDB" id="A0A1G1KQG1"/>
<feature type="domain" description="J" evidence="1">
    <location>
        <begin position="6"/>
        <end position="71"/>
    </location>
</feature>
<dbReference type="GO" id="GO:0005737">
    <property type="term" value="C:cytoplasm"/>
    <property type="evidence" value="ECO:0007669"/>
    <property type="project" value="TreeGrafter"/>
</dbReference>
<dbReference type="InterPro" id="IPR008971">
    <property type="entry name" value="HSP40/DnaJ_pept-bd"/>
</dbReference>
<dbReference type="SUPFAM" id="SSF46565">
    <property type="entry name" value="Chaperone J-domain"/>
    <property type="match status" value="1"/>
</dbReference>
<protein>
    <recommendedName>
        <fullName evidence="1">J domain-containing protein</fullName>
    </recommendedName>
</protein>
<evidence type="ECO:0000259" key="1">
    <source>
        <dbReference type="PROSITE" id="PS50076"/>
    </source>
</evidence>
<dbReference type="GO" id="GO:0051087">
    <property type="term" value="F:protein-folding chaperone binding"/>
    <property type="evidence" value="ECO:0007669"/>
    <property type="project" value="TreeGrafter"/>
</dbReference>
<dbReference type="PRINTS" id="PR00625">
    <property type="entry name" value="JDOMAIN"/>
</dbReference>
<comment type="caution">
    <text evidence="2">The sequence shown here is derived from an EMBL/GenBank/DDBJ whole genome shotgun (WGS) entry which is preliminary data.</text>
</comment>
<reference evidence="2 3" key="1">
    <citation type="journal article" date="2016" name="Nat. Commun.">
        <title>Thousands of microbial genomes shed light on interconnected biogeochemical processes in an aquifer system.</title>
        <authorList>
            <person name="Anantharaman K."/>
            <person name="Brown C.T."/>
            <person name="Hug L.A."/>
            <person name="Sharon I."/>
            <person name="Castelle C.J."/>
            <person name="Probst A.J."/>
            <person name="Thomas B.C."/>
            <person name="Singh A."/>
            <person name="Wilkins M.J."/>
            <person name="Karaoz U."/>
            <person name="Brodie E.L."/>
            <person name="Williams K.H."/>
            <person name="Hubbard S.S."/>
            <person name="Banfield J.F."/>
        </authorList>
    </citation>
    <scope>NUCLEOTIDE SEQUENCE [LARGE SCALE GENOMIC DNA]</scope>
</reference>
<dbReference type="GO" id="GO:0051082">
    <property type="term" value="F:unfolded protein binding"/>
    <property type="evidence" value="ECO:0007669"/>
    <property type="project" value="InterPro"/>
</dbReference>
<dbReference type="InterPro" id="IPR001623">
    <property type="entry name" value="DnaJ_domain"/>
</dbReference>
<sequence length="225" mass="25105">MASTKDYYKSLGVSESSTDDEIKKAYRKLAVKYHPDKNPNNKQAEEKFKDISEAYYVLSDAKRRKEYDLMKKGGFRSGSFHGAEGFDLNEFLNAVRGQRSGRKGFGSIFDDLFGEDVYSSSQGFPGGQGGFRVYTTGSDQPFHQTQAQNEMLEEIDTDIDSIVSISKDRASKGGKVAIRNRSGQTIKVAIPKNIKDGQRLRIQGQGNVCPCCKKRGDLYLAIKIK</sequence>
<dbReference type="Pfam" id="PF00226">
    <property type="entry name" value="DnaJ"/>
    <property type="match status" value="1"/>
</dbReference>
<accession>A0A1G1KQG1</accession>
<dbReference type="PROSITE" id="PS50076">
    <property type="entry name" value="DNAJ_2"/>
    <property type="match status" value="1"/>
</dbReference>
<name>A0A1G1KQG1_9BACT</name>
<organism evidence="2 3">
    <name type="scientific">Candidatus Danuiimicrobium aquiferis</name>
    <dbReference type="NCBI Taxonomy" id="1801832"/>
    <lineage>
        <taxon>Bacteria</taxon>
        <taxon>Pseudomonadati</taxon>
        <taxon>Candidatus Omnitrophota</taxon>
        <taxon>Candidatus Danuiimicrobium</taxon>
    </lineage>
</organism>
<evidence type="ECO:0000313" key="3">
    <source>
        <dbReference type="Proteomes" id="UP000178187"/>
    </source>
</evidence>
<dbReference type="EMBL" id="MHFR01000068">
    <property type="protein sequence ID" value="OGW95163.1"/>
    <property type="molecule type" value="Genomic_DNA"/>
</dbReference>
<dbReference type="CDD" id="cd06257">
    <property type="entry name" value="DnaJ"/>
    <property type="match status" value="1"/>
</dbReference>
<dbReference type="PANTHER" id="PTHR43948">
    <property type="entry name" value="DNAJ HOMOLOG SUBFAMILY B"/>
    <property type="match status" value="1"/>
</dbReference>
<dbReference type="InterPro" id="IPR036869">
    <property type="entry name" value="J_dom_sf"/>
</dbReference>
<dbReference type="SUPFAM" id="SSF49493">
    <property type="entry name" value="HSP40/DnaJ peptide-binding domain"/>
    <property type="match status" value="1"/>
</dbReference>
<dbReference type="PANTHER" id="PTHR43948:SF10">
    <property type="entry name" value="MRJ, ISOFORM E"/>
    <property type="match status" value="1"/>
</dbReference>
<dbReference type="Pfam" id="PF01556">
    <property type="entry name" value="DnaJ_C"/>
    <property type="match status" value="1"/>
</dbReference>
<dbReference type="InterPro" id="IPR002939">
    <property type="entry name" value="DnaJ_C"/>
</dbReference>
<dbReference type="SMART" id="SM00271">
    <property type="entry name" value="DnaJ"/>
    <property type="match status" value="1"/>
</dbReference>
<dbReference type="Gene3D" id="1.10.287.110">
    <property type="entry name" value="DnaJ domain"/>
    <property type="match status" value="1"/>
</dbReference>
<dbReference type="Gene3D" id="2.60.260.20">
    <property type="entry name" value="Urease metallochaperone UreE, N-terminal domain"/>
    <property type="match status" value="1"/>
</dbReference>
<dbReference type="GO" id="GO:0044183">
    <property type="term" value="F:protein folding chaperone"/>
    <property type="evidence" value="ECO:0007669"/>
    <property type="project" value="TreeGrafter"/>
</dbReference>
<evidence type="ECO:0000313" key="2">
    <source>
        <dbReference type="EMBL" id="OGW95163.1"/>
    </source>
</evidence>
<gene>
    <name evidence="2" type="ORF">A3G33_04335</name>
</gene>